<evidence type="ECO:0000313" key="1">
    <source>
        <dbReference type="EMBL" id="GEX36485.1"/>
    </source>
</evidence>
<dbReference type="AlphaFoldDB" id="A0A699H4G5"/>
<protein>
    <submittedName>
        <fullName evidence="1">Uncharacterized protein</fullName>
    </submittedName>
</protein>
<accession>A0A699H4G5</accession>
<organism evidence="1">
    <name type="scientific">Tanacetum cinerariifolium</name>
    <name type="common">Dalmatian daisy</name>
    <name type="synonym">Chrysanthemum cinerariifolium</name>
    <dbReference type="NCBI Taxonomy" id="118510"/>
    <lineage>
        <taxon>Eukaryota</taxon>
        <taxon>Viridiplantae</taxon>
        <taxon>Streptophyta</taxon>
        <taxon>Embryophyta</taxon>
        <taxon>Tracheophyta</taxon>
        <taxon>Spermatophyta</taxon>
        <taxon>Magnoliopsida</taxon>
        <taxon>eudicotyledons</taxon>
        <taxon>Gunneridae</taxon>
        <taxon>Pentapetalae</taxon>
        <taxon>asterids</taxon>
        <taxon>campanulids</taxon>
        <taxon>Asterales</taxon>
        <taxon>Asteraceae</taxon>
        <taxon>Asteroideae</taxon>
        <taxon>Anthemideae</taxon>
        <taxon>Anthemidinae</taxon>
        <taxon>Tanacetum</taxon>
    </lineage>
</organism>
<comment type="caution">
    <text evidence="1">The sequence shown here is derived from an EMBL/GenBank/DDBJ whole genome shotgun (WGS) entry which is preliminary data.</text>
</comment>
<reference evidence="1" key="1">
    <citation type="journal article" date="2019" name="Sci. Rep.">
        <title>Draft genome of Tanacetum cinerariifolium, the natural source of mosquito coil.</title>
        <authorList>
            <person name="Yamashiro T."/>
            <person name="Shiraishi A."/>
            <person name="Satake H."/>
            <person name="Nakayama K."/>
        </authorList>
    </citation>
    <scope>NUCLEOTIDE SEQUENCE</scope>
</reference>
<proteinExistence type="predicted"/>
<name>A0A699H4G5_TANCI</name>
<dbReference type="EMBL" id="BKCJ010104056">
    <property type="protein sequence ID" value="GEX36485.1"/>
    <property type="molecule type" value="Genomic_DNA"/>
</dbReference>
<gene>
    <name evidence="1" type="ORF">Tci_308460</name>
</gene>
<sequence>MSLVDFLSYGGEGGVGMGEVAGVILVGSELLSFDCVEGDCDEDDRLVFRGDDGGPVFIDSVSKGSVSMDESEVFGVCCSLVYGMDGVKDIDVGE</sequence>